<evidence type="ECO:0000256" key="2">
    <source>
        <dbReference type="ARBA" id="ARBA00022448"/>
    </source>
</evidence>
<feature type="transmembrane region" description="Helical" evidence="7">
    <location>
        <begin position="429"/>
        <end position="454"/>
    </location>
</feature>
<evidence type="ECO:0000256" key="1">
    <source>
        <dbReference type="ARBA" id="ARBA00004141"/>
    </source>
</evidence>
<dbReference type="Proteomes" id="UP000325187">
    <property type="component" value="Unassembled WGS sequence"/>
</dbReference>
<dbReference type="EMBL" id="BKCL01000002">
    <property type="protein sequence ID" value="GEQ97318.1"/>
    <property type="molecule type" value="Genomic_DNA"/>
</dbReference>
<feature type="transmembrane region" description="Helical" evidence="7">
    <location>
        <begin position="260"/>
        <end position="282"/>
    </location>
</feature>
<gene>
    <name evidence="8" type="ORF">JCM17844_09550</name>
    <name evidence="9" type="ORF">JCM17845_02680</name>
</gene>
<keyword evidence="4 7" id="KW-1133">Transmembrane helix</keyword>
<feature type="transmembrane region" description="Helical" evidence="7">
    <location>
        <begin position="45"/>
        <end position="69"/>
    </location>
</feature>
<keyword evidence="3 6" id="KW-0812">Transmembrane</keyword>
<accession>A0A5A7MVT0</accession>
<dbReference type="PANTHER" id="PTHR42948:SF1">
    <property type="entry name" value="TRANSPORTER"/>
    <property type="match status" value="1"/>
</dbReference>
<dbReference type="PROSITE" id="PS00610">
    <property type="entry name" value="NA_NEUROTRAN_SYMP_1"/>
    <property type="match status" value="1"/>
</dbReference>
<evidence type="ECO:0000256" key="6">
    <source>
        <dbReference type="RuleBase" id="RU003732"/>
    </source>
</evidence>
<evidence type="ECO:0000256" key="7">
    <source>
        <dbReference type="SAM" id="Phobius"/>
    </source>
</evidence>
<dbReference type="AlphaFoldDB" id="A0A5A7MQT0"/>
<dbReference type="PRINTS" id="PR00176">
    <property type="entry name" value="NANEUSMPORT"/>
</dbReference>
<evidence type="ECO:0000313" key="8">
    <source>
        <dbReference type="EMBL" id="GEQ97318.1"/>
    </source>
</evidence>
<dbReference type="EMBL" id="BKCM01000001">
    <property type="protein sequence ID" value="GEQ99644.1"/>
    <property type="molecule type" value="Genomic_DNA"/>
</dbReference>
<name>A0A5A7MQT0_9PROT</name>
<dbReference type="InterPro" id="IPR047218">
    <property type="entry name" value="YocR/YhdH-like"/>
</dbReference>
<evidence type="ECO:0000313" key="10">
    <source>
        <dbReference type="Proteomes" id="UP000322084"/>
    </source>
</evidence>
<comment type="similarity">
    <text evidence="6">Belongs to the sodium:neurotransmitter symporter (SNF) (TC 2.A.22) family.</text>
</comment>
<feature type="transmembrane region" description="Helical" evidence="7">
    <location>
        <begin position="153"/>
        <end position="172"/>
    </location>
</feature>
<dbReference type="SUPFAM" id="SSF161070">
    <property type="entry name" value="SNF-like"/>
    <property type="match status" value="1"/>
</dbReference>
<dbReference type="PROSITE" id="PS50267">
    <property type="entry name" value="NA_NEUROTRAN_SYMP_3"/>
    <property type="match status" value="1"/>
</dbReference>
<feature type="transmembrane region" description="Helical" evidence="7">
    <location>
        <begin position="99"/>
        <end position="120"/>
    </location>
</feature>
<feature type="transmembrane region" description="Helical" evidence="7">
    <location>
        <begin position="12"/>
        <end position="33"/>
    </location>
</feature>
<feature type="transmembrane region" description="Helical" evidence="7">
    <location>
        <begin position="315"/>
        <end position="339"/>
    </location>
</feature>
<comment type="subcellular location">
    <subcellularLocation>
        <location evidence="1">Membrane</location>
        <topology evidence="1">Multi-pass membrane protein</topology>
    </subcellularLocation>
</comment>
<accession>A0A5A7MQT0</accession>
<evidence type="ECO:0000313" key="11">
    <source>
        <dbReference type="Proteomes" id="UP000325187"/>
    </source>
</evidence>
<dbReference type="InterPro" id="IPR000175">
    <property type="entry name" value="Na/ntran_symport"/>
</dbReference>
<dbReference type="GO" id="GO:0016020">
    <property type="term" value="C:membrane"/>
    <property type="evidence" value="ECO:0007669"/>
    <property type="project" value="UniProtKB-SubCell"/>
</dbReference>
<feature type="transmembrane region" description="Helical" evidence="7">
    <location>
        <begin position="399"/>
        <end position="417"/>
    </location>
</feature>
<dbReference type="Proteomes" id="UP000322084">
    <property type="component" value="Unassembled WGS sequence"/>
</dbReference>
<comment type="caution">
    <text evidence="8">The sequence shown here is derived from an EMBL/GenBank/DDBJ whole genome shotgun (WGS) entry which is preliminary data.</text>
</comment>
<dbReference type="PANTHER" id="PTHR42948">
    <property type="entry name" value="TRANSPORTER"/>
    <property type="match status" value="1"/>
</dbReference>
<feature type="transmembrane region" description="Helical" evidence="7">
    <location>
        <begin position="351"/>
        <end position="371"/>
    </location>
</feature>
<reference evidence="10 11" key="1">
    <citation type="submission" date="2019-09" db="EMBL/GenBank/DDBJ databases">
        <title>NBRP : Genome information of microbial organism related human and environment.</title>
        <authorList>
            <person name="Hattori M."/>
            <person name="Oshima K."/>
            <person name="Inaba H."/>
            <person name="Suda W."/>
            <person name="Sakamoto M."/>
            <person name="Iino T."/>
            <person name="Kitahara M."/>
            <person name="Oshida Y."/>
            <person name="Iida T."/>
            <person name="Kudo T."/>
            <person name="Itoh T."/>
            <person name="Ohkuma M."/>
        </authorList>
    </citation>
    <scope>NUCLEOTIDE SEQUENCE [LARGE SCALE GENOMIC DNA]</scope>
    <source>
        <strain evidence="8 10">Hi-2</strain>
        <strain evidence="9 11">Mie-1</strain>
    </source>
</reference>
<dbReference type="CDD" id="cd10336">
    <property type="entry name" value="SLC6sbd_Tyt1-Like"/>
    <property type="match status" value="1"/>
</dbReference>
<sequence length="457" mass="48407">MAHAASSKSPQFSSRFAFIFAAVGAAVGLGNVWKFPYAAGENGGAAFVAVYLIGLVLVAAPIFVAEVVIGRRGAASPPEALRRQAVEHGKSKGWRIPGLFGLLAGLFVMSFYSVIAGWTLDYISFGARGMFSSFTAETASQHFDDLKASVPRLLFWQGLFILATLGIVAMGVKKGIERAVTVMTPALGVLLILLVIYALATGDAGRAIEYLFRPDFSKLTPDMALAAVGQAFFTLSVGIGGVMMYGAYLPKGASIFRASGMVVAADTAVALLAGLAVFPIVFANGLDPSGGPGLVFVTLPLAFSTMPGGDILGTLFFFFLFIAALTSAIALYEPVAAWLAERGISRIKGTVIAAFGSWLLGLLNIFSFNLWKDFSPLGFLPGLEGMTFFGLITNGLDKLILPIGALIISWFAGRLLARKAVMAELGVEGGLLFRFWIFSLRWITPVAVAILFLVNLI</sequence>
<evidence type="ECO:0000256" key="5">
    <source>
        <dbReference type="ARBA" id="ARBA00023136"/>
    </source>
</evidence>
<dbReference type="GO" id="GO:0015293">
    <property type="term" value="F:symporter activity"/>
    <property type="evidence" value="ECO:0007669"/>
    <property type="project" value="UniProtKB-KW"/>
</dbReference>
<evidence type="ECO:0000256" key="3">
    <source>
        <dbReference type="ARBA" id="ARBA00022692"/>
    </source>
</evidence>
<keyword evidence="6" id="KW-0769">Symport</keyword>
<evidence type="ECO:0000313" key="9">
    <source>
        <dbReference type="EMBL" id="GEQ99644.1"/>
    </source>
</evidence>
<keyword evidence="5 7" id="KW-0472">Membrane</keyword>
<proteinExistence type="inferred from homology"/>
<dbReference type="NCBIfam" id="NF037979">
    <property type="entry name" value="Na_transp"/>
    <property type="match status" value="1"/>
</dbReference>
<dbReference type="RefSeq" id="WP_210431340.1">
    <property type="nucleotide sequence ID" value="NZ_BKCL01000002.1"/>
</dbReference>
<protein>
    <recommendedName>
        <fullName evidence="6">Transporter</fullName>
    </recommendedName>
</protein>
<feature type="transmembrane region" description="Helical" evidence="7">
    <location>
        <begin position="223"/>
        <end position="248"/>
    </location>
</feature>
<organism evidence="8 10">
    <name type="scientific">Iodidimonas gelatinilytica</name>
    <dbReference type="NCBI Taxonomy" id="1236966"/>
    <lineage>
        <taxon>Bacteria</taxon>
        <taxon>Pseudomonadati</taxon>
        <taxon>Pseudomonadota</taxon>
        <taxon>Alphaproteobacteria</taxon>
        <taxon>Iodidimonadales</taxon>
        <taxon>Iodidimonadaceae</taxon>
        <taxon>Iodidimonas</taxon>
    </lineage>
</organism>
<keyword evidence="11" id="KW-1185">Reference proteome</keyword>
<feature type="transmembrane region" description="Helical" evidence="7">
    <location>
        <begin position="179"/>
        <end position="200"/>
    </location>
</feature>
<dbReference type="InterPro" id="IPR037272">
    <property type="entry name" value="SNS_sf"/>
</dbReference>
<evidence type="ECO:0000256" key="4">
    <source>
        <dbReference type="ARBA" id="ARBA00022989"/>
    </source>
</evidence>
<keyword evidence="2 6" id="KW-0813">Transport</keyword>
<dbReference type="Pfam" id="PF00209">
    <property type="entry name" value="SNF"/>
    <property type="match status" value="2"/>
</dbReference>